<evidence type="ECO:0000313" key="2">
    <source>
        <dbReference type="Proteomes" id="UP000036681"/>
    </source>
</evidence>
<dbReference type="AlphaFoldDB" id="A0A0M3IHL1"/>
<dbReference type="InterPro" id="IPR050283">
    <property type="entry name" value="E-box_TF_Regulators"/>
</dbReference>
<proteinExistence type="predicted"/>
<dbReference type="InterPro" id="IPR036638">
    <property type="entry name" value="HLH_DNA-bd_sf"/>
</dbReference>
<dbReference type="Gene3D" id="4.10.280.10">
    <property type="entry name" value="Helix-loop-helix DNA-binding domain"/>
    <property type="match status" value="1"/>
</dbReference>
<keyword evidence="2" id="KW-1185">Reference proteome</keyword>
<dbReference type="PANTHER" id="PTHR23349">
    <property type="entry name" value="BASIC HELIX-LOOP-HELIX TRANSCRIPTION FACTOR, TWIST"/>
    <property type="match status" value="1"/>
</dbReference>
<reference evidence="3" key="1">
    <citation type="submission" date="2016-05" db="UniProtKB">
        <authorList>
            <consortium name="WormBaseParasite"/>
        </authorList>
    </citation>
    <scope>IDENTIFICATION</scope>
</reference>
<dbReference type="Pfam" id="PF00010">
    <property type="entry name" value="HLH"/>
    <property type="match status" value="1"/>
</dbReference>
<dbReference type="GO" id="GO:0032502">
    <property type="term" value="P:developmental process"/>
    <property type="evidence" value="ECO:0007669"/>
    <property type="project" value="TreeGrafter"/>
</dbReference>
<dbReference type="WBParaSite" id="ALUE_0001791701-mRNA-1">
    <property type="protein sequence ID" value="ALUE_0001791701-mRNA-1"/>
    <property type="gene ID" value="ALUE_0001791701"/>
</dbReference>
<evidence type="ECO:0000259" key="1">
    <source>
        <dbReference type="PROSITE" id="PS50888"/>
    </source>
</evidence>
<dbReference type="SMART" id="SM00353">
    <property type="entry name" value="HLH"/>
    <property type="match status" value="1"/>
</dbReference>
<dbReference type="GO" id="GO:0000981">
    <property type="term" value="F:DNA-binding transcription factor activity, RNA polymerase II-specific"/>
    <property type="evidence" value="ECO:0007669"/>
    <property type="project" value="TreeGrafter"/>
</dbReference>
<accession>A0A0M3IHL1</accession>
<dbReference type="PANTHER" id="PTHR23349:SF111">
    <property type="entry name" value="BHLH DOMAIN-CONTAINING PROTEIN"/>
    <property type="match status" value="1"/>
</dbReference>
<dbReference type="PROSITE" id="PS50888">
    <property type="entry name" value="BHLH"/>
    <property type="match status" value="1"/>
</dbReference>
<dbReference type="InterPro" id="IPR011598">
    <property type="entry name" value="bHLH_dom"/>
</dbReference>
<name>A0A0M3IHL1_ASCLU</name>
<dbReference type="SUPFAM" id="SSF47459">
    <property type="entry name" value="HLH, helix-loop-helix DNA-binding domain"/>
    <property type="match status" value="1"/>
</dbReference>
<dbReference type="Proteomes" id="UP000036681">
    <property type="component" value="Unplaced"/>
</dbReference>
<evidence type="ECO:0000313" key="3">
    <source>
        <dbReference type="WBParaSite" id="ALUE_0001791701-mRNA-1"/>
    </source>
</evidence>
<dbReference type="GO" id="GO:0000977">
    <property type="term" value="F:RNA polymerase II transcription regulatory region sequence-specific DNA binding"/>
    <property type="evidence" value="ECO:0007669"/>
    <property type="project" value="TreeGrafter"/>
</dbReference>
<organism evidence="2 3">
    <name type="scientific">Ascaris lumbricoides</name>
    <name type="common">Giant roundworm</name>
    <dbReference type="NCBI Taxonomy" id="6252"/>
    <lineage>
        <taxon>Eukaryota</taxon>
        <taxon>Metazoa</taxon>
        <taxon>Ecdysozoa</taxon>
        <taxon>Nematoda</taxon>
        <taxon>Chromadorea</taxon>
        <taxon>Rhabditida</taxon>
        <taxon>Spirurina</taxon>
        <taxon>Ascaridomorpha</taxon>
        <taxon>Ascaridoidea</taxon>
        <taxon>Ascarididae</taxon>
        <taxon>Ascaris</taxon>
    </lineage>
</organism>
<dbReference type="GO" id="GO:0046983">
    <property type="term" value="F:protein dimerization activity"/>
    <property type="evidence" value="ECO:0007669"/>
    <property type="project" value="InterPro"/>
</dbReference>
<protein>
    <submittedName>
        <fullName evidence="3">BHLH domain-containing protein</fullName>
    </submittedName>
</protein>
<sequence>MQLNFQANSMHSGDGFSFKHIYVDHIHDNGYRNASTGNACMTIKRRKEKSNEVMNRQRKAANERERKRMCSINKGFDKLRLRLPTMPYEKKLSKMDTLKQAIEYIQQLSKILAQRDESDEGDGQTIDQQPSTLLISSSNDSYERNTAMLALSWSKISDRYGSTIRDERGVAHAQCAKIWTPGI</sequence>
<feature type="domain" description="BHLH" evidence="1">
    <location>
        <begin position="56"/>
        <end position="108"/>
    </location>
</feature>